<feature type="domain" description="Siroheme synthase central" evidence="7">
    <location>
        <begin position="165"/>
        <end position="191"/>
    </location>
</feature>
<evidence type="ECO:0000256" key="6">
    <source>
        <dbReference type="ARBA" id="ARBA00047561"/>
    </source>
</evidence>
<dbReference type="PANTHER" id="PTHR35330">
    <property type="entry name" value="SIROHEME BIOSYNTHESIS PROTEIN MET8"/>
    <property type="match status" value="1"/>
</dbReference>
<evidence type="ECO:0000256" key="3">
    <source>
        <dbReference type="ARBA" id="ARBA00023002"/>
    </source>
</evidence>
<dbReference type="Proteomes" id="UP000770785">
    <property type="component" value="Unassembled WGS sequence"/>
</dbReference>
<dbReference type="EC" id="1.3.1.76" evidence="2"/>
<sequence length="273" mass="29815">MTNQLYPAFFRLDRLQLLVVGAGEVGEEKLSFILKSSPNARVVIVAPWMGEELKELLDKFDMAAQSRVQSKPDEAGFGGQSLQAARFNDETPSGEWQTPAGGTVIYYARKFRTTDVEIADLVVAATNFKEINHTVWSAAKAARRLANIADTPSLCDFYLGSIVTRGPLKVAISTNGQSPTFAKRFRQWLEAELPELETTSLLENLKLFRDRLTGDFQTKVRELNGVTNSLLASTAGDEPVYRCPPGGCLVAAAAAKESRKTVEPDLNSTAPSA</sequence>
<evidence type="ECO:0000313" key="8">
    <source>
        <dbReference type="EMBL" id="NJC25855.1"/>
    </source>
</evidence>
<evidence type="ECO:0000256" key="1">
    <source>
        <dbReference type="ARBA" id="ARBA00005010"/>
    </source>
</evidence>
<keyword evidence="5" id="KW-0627">Porphyrin biosynthesis</keyword>
<dbReference type="Gene3D" id="3.40.50.720">
    <property type="entry name" value="NAD(P)-binding Rossmann-like Domain"/>
    <property type="match status" value="1"/>
</dbReference>
<dbReference type="PANTHER" id="PTHR35330:SF1">
    <property type="entry name" value="SIROHEME BIOSYNTHESIS PROTEIN MET8"/>
    <property type="match status" value="1"/>
</dbReference>
<keyword evidence="9" id="KW-1185">Reference proteome</keyword>
<name>A0ABX0X9B8_9BACT</name>
<evidence type="ECO:0000256" key="2">
    <source>
        <dbReference type="ARBA" id="ARBA00012400"/>
    </source>
</evidence>
<dbReference type="GO" id="GO:0051266">
    <property type="term" value="F:sirohydrochlorin ferrochelatase activity"/>
    <property type="evidence" value="ECO:0007669"/>
    <property type="project" value="UniProtKB-EC"/>
</dbReference>
<evidence type="ECO:0000256" key="5">
    <source>
        <dbReference type="ARBA" id="ARBA00023244"/>
    </source>
</evidence>
<organism evidence="8 9">
    <name type="scientific">Neolewinella antarctica</name>
    <dbReference type="NCBI Taxonomy" id="442734"/>
    <lineage>
        <taxon>Bacteria</taxon>
        <taxon>Pseudomonadati</taxon>
        <taxon>Bacteroidota</taxon>
        <taxon>Saprospiria</taxon>
        <taxon>Saprospirales</taxon>
        <taxon>Lewinellaceae</taxon>
        <taxon>Neolewinella</taxon>
    </lineage>
</organism>
<keyword evidence="4" id="KW-0520">NAD</keyword>
<keyword evidence="8" id="KW-0456">Lyase</keyword>
<dbReference type="GO" id="GO:0043115">
    <property type="term" value="F:precorrin-2 dehydrogenase activity"/>
    <property type="evidence" value="ECO:0007669"/>
    <property type="project" value="UniProtKB-EC"/>
</dbReference>
<keyword evidence="3 8" id="KW-0560">Oxidoreductase</keyword>
<dbReference type="InterPro" id="IPR028281">
    <property type="entry name" value="Sirohaem_synthase_central"/>
</dbReference>
<dbReference type="Pfam" id="PF14824">
    <property type="entry name" value="Sirohm_synth_M"/>
    <property type="match status" value="1"/>
</dbReference>
<comment type="catalytic activity">
    <reaction evidence="6">
        <text>precorrin-2 + NAD(+) = sirohydrochlorin + NADH + 2 H(+)</text>
        <dbReference type="Rhea" id="RHEA:15613"/>
        <dbReference type="ChEBI" id="CHEBI:15378"/>
        <dbReference type="ChEBI" id="CHEBI:57540"/>
        <dbReference type="ChEBI" id="CHEBI:57945"/>
        <dbReference type="ChEBI" id="CHEBI:58351"/>
        <dbReference type="ChEBI" id="CHEBI:58827"/>
        <dbReference type="EC" id="1.3.1.76"/>
    </reaction>
</comment>
<evidence type="ECO:0000313" key="9">
    <source>
        <dbReference type="Proteomes" id="UP000770785"/>
    </source>
</evidence>
<dbReference type="InterPro" id="IPR028161">
    <property type="entry name" value="Met8-like"/>
</dbReference>
<dbReference type="Gene3D" id="3.30.160.110">
    <property type="entry name" value="Siroheme synthase, domain 2"/>
    <property type="match status" value="1"/>
</dbReference>
<dbReference type="Pfam" id="PF13241">
    <property type="entry name" value="NAD_binding_7"/>
    <property type="match status" value="1"/>
</dbReference>
<dbReference type="InterPro" id="IPR036291">
    <property type="entry name" value="NAD(P)-bd_dom_sf"/>
</dbReference>
<protein>
    <recommendedName>
        <fullName evidence="2">precorrin-2 dehydrogenase</fullName>
        <ecNumber evidence="2">1.3.1.76</ecNumber>
    </recommendedName>
</protein>
<evidence type="ECO:0000259" key="7">
    <source>
        <dbReference type="Pfam" id="PF14824"/>
    </source>
</evidence>
<gene>
    <name evidence="8" type="ORF">GGR27_001354</name>
</gene>
<proteinExistence type="predicted"/>
<dbReference type="SUPFAM" id="SSF75615">
    <property type="entry name" value="Siroheme synthase middle domains-like"/>
    <property type="match status" value="1"/>
</dbReference>
<dbReference type="InterPro" id="IPR006367">
    <property type="entry name" value="Sirohaem_synthase_N"/>
</dbReference>
<accession>A0ABX0X9B8</accession>
<comment type="caution">
    <text evidence="8">The sequence shown here is derived from an EMBL/GenBank/DDBJ whole genome shotgun (WGS) entry which is preliminary data.</text>
</comment>
<dbReference type="NCBIfam" id="TIGR01470">
    <property type="entry name" value="cysG_Nterm"/>
    <property type="match status" value="1"/>
</dbReference>
<dbReference type="RefSeq" id="WP_168036627.1">
    <property type="nucleotide sequence ID" value="NZ_JAATJH010000002.1"/>
</dbReference>
<reference evidence="8 9" key="1">
    <citation type="submission" date="2020-03" db="EMBL/GenBank/DDBJ databases">
        <title>Genomic Encyclopedia of Type Strains, Phase IV (KMG-IV): sequencing the most valuable type-strain genomes for metagenomic binning, comparative biology and taxonomic classification.</title>
        <authorList>
            <person name="Goeker M."/>
        </authorList>
    </citation>
    <scope>NUCLEOTIDE SEQUENCE [LARGE SCALE GENOMIC DNA]</scope>
    <source>
        <strain evidence="8 9">DSM 105096</strain>
    </source>
</reference>
<dbReference type="EMBL" id="JAATJH010000002">
    <property type="protein sequence ID" value="NJC25855.1"/>
    <property type="molecule type" value="Genomic_DNA"/>
</dbReference>
<comment type="pathway">
    <text evidence="1">Porphyrin-containing compound metabolism; siroheme biosynthesis; sirohydrochlorin from precorrin-2: step 1/1.</text>
</comment>
<evidence type="ECO:0000256" key="4">
    <source>
        <dbReference type="ARBA" id="ARBA00023027"/>
    </source>
</evidence>
<dbReference type="SUPFAM" id="SSF51735">
    <property type="entry name" value="NAD(P)-binding Rossmann-fold domains"/>
    <property type="match status" value="1"/>
</dbReference>